<keyword evidence="2" id="KW-1185">Reference proteome</keyword>
<protein>
    <submittedName>
        <fullName evidence="1">HPSE protein</fullName>
    </submittedName>
</protein>
<proteinExistence type="predicted"/>
<reference evidence="1" key="1">
    <citation type="submission" date="2021-02" db="EMBL/GenBank/DDBJ databases">
        <authorList>
            <person name="Dougan E. K."/>
            <person name="Rhodes N."/>
            <person name="Thang M."/>
            <person name="Chan C."/>
        </authorList>
    </citation>
    <scope>NUCLEOTIDE SEQUENCE</scope>
</reference>
<dbReference type="Proteomes" id="UP000604046">
    <property type="component" value="Unassembled WGS sequence"/>
</dbReference>
<organism evidence="1 2">
    <name type="scientific">Symbiodinium natans</name>
    <dbReference type="NCBI Taxonomy" id="878477"/>
    <lineage>
        <taxon>Eukaryota</taxon>
        <taxon>Sar</taxon>
        <taxon>Alveolata</taxon>
        <taxon>Dinophyceae</taxon>
        <taxon>Suessiales</taxon>
        <taxon>Symbiodiniaceae</taxon>
        <taxon>Symbiodinium</taxon>
    </lineage>
</organism>
<accession>A0A812KR09</accession>
<comment type="caution">
    <text evidence="1">The sequence shown here is derived from an EMBL/GenBank/DDBJ whole genome shotgun (WGS) entry which is preliminary data.</text>
</comment>
<dbReference type="EMBL" id="CAJNDS010000791">
    <property type="protein sequence ID" value="CAE7234457.1"/>
    <property type="molecule type" value="Genomic_DNA"/>
</dbReference>
<sequence>MTRLHQQLVEQRHASRLRAAAAAAEVRLEDLVEIIRSAIEDGFAPRSEFEAVERKLTDLIGSLTREANADELAEDRAEGYVRALGPLPEAQPAAFW</sequence>
<gene>
    <name evidence="1" type="primary">HPSE</name>
    <name evidence="1" type="ORF">SNAT2548_LOCUS9905</name>
</gene>
<name>A0A812KR09_9DINO</name>
<dbReference type="AlphaFoldDB" id="A0A812KR09"/>
<evidence type="ECO:0000313" key="1">
    <source>
        <dbReference type="EMBL" id="CAE7234457.1"/>
    </source>
</evidence>
<evidence type="ECO:0000313" key="2">
    <source>
        <dbReference type="Proteomes" id="UP000604046"/>
    </source>
</evidence>